<dbReference type="EMBL" id="MN739412">
    <property type="protein sequence ID" value="QHT03465.1"/>
    <property type="molecule type" value="Genomic_DNA"/>
</dbReference>
<dbReference type="AlphaFoldDB" id="A0A6C0CIU6"/>
<evidence type="ECO:0000313" key="1">
    <source>
        <dbReference type="EMBL" id="QHT03465.1"/>
    </source>
</evidence>
<proteinExistence type="predicted"/>
<sequence>MKTPFSSSEVATFGNFYQLRLRSAIILKSARNDLR</sequence>
<name>A0A6C0CIU6_9ZZZZ</name>
<protein>
    <submittedName>
        <fullName evidence="1">Uncharacterized protein</fullName>
    </submittedName>
</protein>
<reference evidence="1" key="1">
    <citation type="journal article" date="2020" name="Nature">
        <title>Giant virus diversity and host interactions through global metagenomics.</title>
        <authorList>
            <person name="Schulz F."/>
            <person name="Roux S."/>
            <person name="Paez-Espino D."/>
            <person name="Jungbluth S."/>
            <person name="Walsh D.A."/>
            <person name="Denef V.J."/>
            <person name="McMahon K.D."/>
            <person name="Konstantinidis K.T."/>
            <person name="Eloe-Fadrosh E.A."/>
            <person name="Kyrpides N.C."/>
            <person name="Woyke T."/>
        </authorList>
    </citation>
    <scope>NUCLEOTIDE SEQUENCE</scope>
    <source>
        <strain evidence="1">GVMAG-M-3300021079-18</strain>
    </source>
</reference>
<organism evidence="1">
    <name type="scientific">viral metagenome</name>
    <dbReference type="NCBI Taxonomy" id="1070528"/>
    <lineage>
        <taxon>unclassified sequences</taxon>
        <taxon>metagenomes</taxon>
        <taxon>organismal metagenomes</taxon>
    </lineage>
</organism>
<accession>A0A6C0CIU6</accession>